<evidence type="ECO:0000313" key="2">
    <source>
        <dbReference type="EMBL" id="CAE6458116.1"/>
    </source>
</evidence>
<dbReference type="EMBL" id="CAJMWW010000214">
    <property type="protein sequence ID" value="CAE6458116.1"/>
    <property type="molecule type" value="Genomic_DNA"/>
</dbReference>
<feature type="domain" description="HNH nuclease" evidence="1">
    <location>
        <begin position="136"/>
        <end position="237"/>
    </location>
</feature>
<dbReference type="AlphaFoldDB" id="A0A8H3BHS9"/>
<name>A0A8H3BHS9_9AGAM</name>
<comment type="caution">
    <text evidence="2">The sequence shown here is derived from an EMBL/GenBank/DDBJ whole genome shotgun (WGS) entry which is preliminary data.</text>
</comment>
<evidence type="ECO:0000259" key="1">
    <source>
        <dbReference type="Pfam" id="PF13391"/>
    </source>
</evidence>
<dbReference type="InterPro" id="IPR003615">
    <property type="entry name" value="HNH_nuc"/>
</dbReference>
<dbReference type="Proteomes" id="UP000663841">
    <property type="component" value="Unassembled WGS sequence"/>
</dbReference>
<dbReference type="Pfam" id="PF13391">
    <property type="entry name" value="HNH_2"/>
    <property type="match status" value="1"/>
</dbReference>
<organism evidence="2 3">
    <name type="scientific">Rhizoctonia solani</name>
    <dbReference type="NCBI Taxonomy" id="456999"/>
    <lineage>
        <taxon>Eukaryota</taxon>
        <taxon>Fungi</taxon>
        <taxon>Dikarya</taxon>
        <taxon>Basidiomycota</taxon>
        <taxon>Agaricomycotina</taxon>
        <taxon>Agaricomycetes</taxon>
        <taxon>Cantharellales</taxon>
        <taxon>Ceratobasidiaceae</taxon>
        <taxon>Rhizoctonia</taxon>
    </lineage>
</organism>
<protein>
    <recommendedName>
        <fullName evidence="1">HNH nuclease domain-containing protein</fullName>
    </recommendedName>
</protein>
<gene>
    <name evidence="2" type="ORF">RDB_LOCUS143259</name>
</gene>
<sequence>MPTPLPPLGNLFEGAEPVRTAYQRILPLQNANPIFIRVLGWMLIHAPNEAGRADVARSINLCQTDPQVIAVGQRYFQYFVKYFKATANKPTPTPSDHPSRPSMDVLRDEILNTIEQAPTGHTEAKARALVRDNYRCQLTGVVDGRSFVDSPQLRDEAAATPGLAVSMTECSHILPQYVGHNIQDDEERRNTSASIWSIVQAYGGIPQIEVNAEGIHHLRNIMTLRKEIHGAFDQLWIWLEPVQDQADTYAIGRRYEGFFPDIPPTVTLTTDTGLPLPDRRYLALHATCAKVVHMSGAAELIDSILRDREKVKVLSQDGSSADLLDRLLLGDSLMVS</sequence>
<accession>A0A8H3BHS9</accession>
<reference evidence="2" key="1">
    <citation type="submission" date="2021-01" db="EMBL/GenBank/DDBJ databases">
        <authorList>
            <person name="Kaushik A."/>
        </authorList>
    </citation>
    <scope>NUCLEOTIDE SEQUENCE</scope>
    <source>
        <strain evidence="2">AG3-T5</strain>
    </source>
</reference>
<proteinExistence type="predicted"/>
<evidence type="ECO:0000313" key="3">
    <source>
        <dbReference type="Proteomes" id="UP000663841"/>
    </source>
</evidence>